<feature type="chain" id="PRO_5045289922" evidence="1">
    <location>
        <begin position="30"/>
        <end position="285"/>
    </location>
</feature>
<evidence type="ECO:0000256" key="1">
    <source>
        <dbReference type="SAM" id="SignalP"/>
    </source>
</evidence>
<sequence length="285" mass="29958">MSTSAMTKTFATLGLSLGLAVLSMGSALAYNTTLSSTGTNRYAQADVQIGSYAKPGQSMGATLVNDSSANTSFWVYCIDPLTTSKLSNTYATSTLDAFMGVTLGANGSASSGNGAASGYKTLYTSGPYAVADNYEYQSGTVALYNNLVELYNYAYKDSLTSNTKSAAFQYVLWELLGDASSNVADPTKNGGAYIGASSNSAYEAVRTQAEKYLDALNNANESFWTSSLGLTKSAYNFTVYKSTSSPTSQAFVSVTDKVSNVPEPGSIALAFAAFGAVAYTRRRKQ</sequence>
<organism evidence="2 3">
    <name type="scientific">Roseateles subflavus</name>
    <dbReference type="NCBI Taxonomy" id="3053353"/>
    <lineage>
        <taxon>Bacteria</taxon>
        <taxon>Pseudomonadati</taxon>
        <taxon>Pseudomonadota</taxon>
        <taxon>Betaproteobacteria</taxon>
        <taxon>Burkholderiales</taxon>
        <taxon>Sphaerotilaceae</taxon>
        <taxon>Roseateles</taxon>
    </lineage>
</organism>
<keyword evidence="3" id="KW-1185">Reference proteome</keyword>
<feature type="signal peptide" evidence="1">
    <location>
        <begin position="1"/>
        <end position="29"/>
    </location>
</feature>
<name>A0ABT7LMT8_9BURK</name>
<comment type="caution">
    <text evidence="2">The sequence shown here is derived from an EMBL/GenBank/DDBJ whole genome shotgun (WGS) entry which is preliminary data.</text>
</comment>
<evidence type="ECO:0000313" key="3">
    <source>
        <dbReference type="Proteomes" id="UP001238603"/>
    </source>
</evidence>
<dbReference type="InterPro" id="IPR013424">
    <property type="entry name" value="Ice-binding_C"/>
</dbReference>
<protein>
    <submittedName>
        <fullName evidence="2">PEP-CTERM sorting domain-containing protein</fullName>
    </submittedName>
</protein>
<dbReference type="EMBL" id="JASVDS010000007">
    <property type="protein sequence ID" value="MDL5034183.1"/>
    <property type="molecule type" value="Genomic_DNA"/>
</dbReference>
<evidence type="ECO:0000313" key="2">
    <source>
        <dbReference type="EMBL" id="MDL5034183.1"/>
    </source>
</evidence>
<dbReference type="Proteomes" id="UP001238603">
    <property type="component" value="Unassembled WGS sequence"/>
</dbReference>
<keyword evidence="1" id="KW-0732">Signal</keyword>
<dbReference type="NCBIfam" id="TIGR02595">
    <property type="entry name" value="PEP_CTERM"/>
    <property type="match status" value="1"/>
</dbReference>
<gene>
    <name evidence="2" type="ORF">QRD43_19945</name>
</gene>
<dbReference type="RefSeq" id="WP_285984257.1">
    <property type="nucleotide sequence ID" value="NZ_JASVDS010000007.1"/>
</dbReference>
<accession>A0ABT7LMT8</accession>
<reference evidence="2 3" key="1">
    <citation type="submission" date="2023-06" db="EMBL/GenBank/DDBJ databases">
        <title>Pelomonas sp. APW6 16S ribosomal RNA gene genome sequencing and assembly.</title>
        <authorList>
            <person name="Woo H."/>
        </authorList>
    </citation>
    <scope>NUCLEOTIDE SEQUENCE [LARGE SCALE GENOMIC DNA]</scope>
    <source>
        <strain evidence="2 3">APW6</strain>
    </source>
</reference>
<proteinExistence type="predicted"/>